<evidence type="ECO:0000313" key="2">
    <source>
        <dbReference type="Proteomes" id="UP000653343"/>
    </source>
</evidence>
<protein>
    <submittedName>
        <fullName evidence="1">Uncharacterized protein</fullName>
    </submittedName>
</protein>
<keyword evidence="2" id="KW-1185">Reference proteome</keyword>
<organism evidence="1 2">
    <name type="scientific">Undibacterium squillarum</name>
    <dbReference type="NCBI Taxonomy" id="1131567"/>
    <lineage>
        <taxon>Bacteria</taxon>
        <taxon>Pseudomonadati</taxon>
        <taxon>Pseudomonadota</taxon>
        <taxon>Betaproteobacteria</taxon>
        <taxon>Burkholderiales</taxon>
        <taxon>Oxalobacteraceae</taxon>
        <taxon>Undibacterium</taxon>
    </lineage>
</organism>
<gene>
    <name evidence="1" type="ORF">GCM10010946_33380</name>
</gene>
<name>A0ABQ2Y2E0_9BURK</name>
<accession>A0ABQ2Y2E0</accession>
<comment type="caution">
    <text evidence="1">The sequence shown here is derived from an EMBL/GenBank/DDBJ whole genome shotgun (WGS) entry which is preliminary data.</text>
</comment>
<dbReference type="RefSeq" id="WP_189358563.1">
    <property type="nucleotide sequence ID" value="NZ_BMYU01000011.1"/>
</dbReference>
<proteinExistence type="predicted"/>
<sequence>MEQQFVQRRAYYKRGVFLAKDHRSNLQDSLSQALMDCKTLGKRKESLGEQSNNVRAIIYHRSFNNILFGILASYERGTHQLTIAEDDEAEMLSVEQVSPPESSDNKKREFLEGVCYFAILKNHVAIVQSTSLRSKHLERHLNWLLLKGNVITQENRISLSDFVVKATREKLEKFHVKEFEIGSPLIEMDPLDAISEQISPTKSLAEFAGRGVKALQQFFFENQLNALKLSDAIDGNINVAVKVSYRRTTTSSGHALLDTLANAARHLDEDEVKLKLTDGSTVKGSELKLSKNLRVESFNGVPNPDSIFPNMSEWLRSILDNQTIDP</sequence>
<reference evidence="2" key="1">
    <citation type="journal article" date="2019" name="Int. J. Syst. Evol. Microbiol.">
        <title>The Global Catalogue of Microorganisms (GCM) 10K type strain sequencing project: providing services to taxonomists for standard genome sequencing and annotation.</title>
        <authorList>
            <consortium name="The Broad Institute Genomics Platform"/>
            <consortium name="The Broad Institute Genome Sequencing Center for Infectious Disease"/>
            <person name="Wu L."/>
            <person name="Ma J."/>
        </authorList>
    </citation>
    <scope>NUCLEOTIDE SEQUENCE [LARGE SCALE GENOMIC DNA]</scope>
    <source>
        <strain evidence="2">KCTC 23917</strain>
    </source>
</reference>
<evidence type="ECO:0000313" key="1">
    <source>
        <dbReference type="EMBL" id="GGX52079.1"/>
    </source>
</evidence>
<dbReference type="Proteomes" id="UP000653343">
    <property type="component" value="Unassembled WGS sequence"/>
</dbReference>
<dbReference type="EMBL" id="BMYU01000011">
    <property type="protein sequence ID" value="GGX52079.1"/>
    <property type="molecule type" value="Genomic_DNA"/>
</dbReference>